<evidence type="ECO:0000313" key="2">
    <source>
        <dbReference type="EMBL" id="AEV55761.1"/>
    </source>
</evidence>
<organism evidence="2">
    <name type="scientific">Phlegmariurus squarrosus</name>
    <name type="common">Rock tassel fern</name>
    <name type="synonym">Lycopodium squarrosum</name>
    <dbReference type="NCBI Taxonomy" id="73615"/>
    <lineage>
        <taxon>Eukaryota</taxon>
        <taxon>Viridiplantae</taxon>
        <taxon>Streptophyta</taxon>
        <taxon>Embryophyta</taxon>
        <taxon>Tracheophyta</taxon>
        <taxon>Lycopodiopsida</taxon>
        <taxon>Lycopodiales</taxon>
        <taxon>Lycopodiaceae</taxon>
        <taxon>Huperzioideae</taxon>
        <taxon>Phlegmariurus</taxon>
    </lineage>
</organism>
<keyword evidence="1" id="KW-0812">Transmembrane</keyword>
<sequence>MKQLSAFYYQKHFCQNITLTFIIILFITYIIYGIIYYIYKYSSDNLKKSYNYLVSPQDLIPEVNPEKKVNPEKNSHEDEATPWYQNHILWGSLLFAGLVFAIYSFGQGSGSDNSFREFQYLRN</sequence>
<keyword evidence="1" id="KW-1133">Transmembrane helix</keyword>
<protein>
    <submittedName>
        <fullName evidence="2">Uncharacterized protein</fullName>
    </submittedName>
</protein>
<dbReference type="GeneID" id="12354391"/>
<evidence type="ECO:0000256" key="1">
    <source>
        <dbReference type="SAM" id="Phobius"/>
    </source>
</evidence>
<geneLocation type="mitochondrion" evidence="2"/>
<feature type="transmembrane region" description="Helical" evidence="1">
    <location>
        <begin position="88"/>
        <end position="106"/>
    </location>
</feature>
<keyword evidence="1" id="KW-0472">Membrane</keyword>
<gene>
    <name evidence="2" type="primary">ORF123_2</name>
    <name evidence="2" type="ORF">HusqMp63</name>
</gene>
<name>H9M854_PHLSQ</name>
<feature type="transmembrane region" description="Helical" evidence="1">
    <location>
        <begin position="21"/>
        <end position="39"/>
    </location>
</feature>
<dbReference type="AlphaFoldDB" id="H9M854"/>
<proteinExistence type="predicted"/>
<keyword evidence="2" id="KW-0496">Mitochondrion</keyword>
<accession>H9M854</accession>
<dbReference type="RefSeq" id="YP_006234304.1">
    <property type="nucleotide sequence ID" value="NC_017755.1"/>
</dbReference>
<dbReference type="EMBL" id="JQ002659">
    <property type="protein sequence ID" value="AEV55761.1"/>
    <property type="molecule type" value="Genomic_DNA"/>
</dbReference>
<reference evidence="2" key="1">
    <citation type="journal article" date="2012" name="PLoS ONE">
        <title>The Mitochondrial Genome of the Lycophyte Huperzia squarrosa: The Most Archaic Form in Vascular Plants.</title>
        <authorList>
            <person name="Liu Y."/>
            <person name="Wang B."/>
            <person name="Cui P."/>
            <person name="Li L."/>
            <person name="Xue J.Y."/>
            <person name="Yu J."/>
            <person name="Qiu Y.L."/>
        </authorList>
    </citation>
    <scope>NUCLEOTIDE SEQUENCE</scope>
</reference>